<name>A0ABR1G7I1_AURAN</name>
<evidence type="ECO:0000313" key="3">
    <source>
        <dbReference type="EMBL" id="KAK7248923.1"/>
    </source>
</evidence>
<feature type="compositionally biased region" description="Basic residues" evidence="1">
    <location>
        <begin position="114"/>
        <end position="129"/>
    </location>
</feature>
<sequence length="207" mass="22489">MAVIASQQPIGHHSTFQRRRRPRGVGTRSNGKTKVVSALPPMGPGATLGRGTDADEAKGGDGAPPARESSSSPSQWSDKRRRKMLHYGVEHSSARRLPGAGDGPDPARAAGAARARRRRMSVGRAHARRARRRRAAGEIEQRAITLRRWKVRGDRVLLVLLASHIVVISLVLDVLLNDNWMPEKSDAKTIIFEAIFFSSSSTSSCGS</sequence>
<reference evidence="3 4" key="1">
    <citation type="submission" date="2024-03" db="EMBL/GenBank/DDBJ databases">
        <title>Aureococcus anophagefferens CCMP1851 and Kratosvirus quantuckense: Draft genome of a second virus-susceptible host strain in the model system.</title>
        <authorList>
            <person name="Chase E."/>
            <person name="Truchon A.R."/>
            <person name="Schepens W."/>
            <person name="Wilhelm S.W."/>
        </authorList>
    </citation>
    <scope>NUCLEOTIDE SEQUENCE [LARGE SCALE GENOMIC DNA]</scope>
    <source>
        <strain evidence="3 4">CCMP1851</strain>
    </source>
</reference>
<evidence type="ECO:0000256" key="2">
    <source>
        <dbReference type="SAM" id="Phobius"/>
    </source>
</evidence>
<keyword evidence="2" id="KW-0812">Transmembrane</keyword>
<keyword evidence="2" id="KW-0472">Membrane</keyword>
<comment type="caution">
    <text evidence="3">The sequence shown here is derived from an EMBL/GenBank/DDBJ whole genome shotgun (WGS) entry which is preliminary data.</text>
</comment>
<accession>A0ABR1G7I1</accession>
<evidence type="ECO:0000313" key="4">
    <source>
        <dbReference type="Proteomes" id="UP001363151"/>
    </source>
</evidence>
<feature type="transmembrane region" description="Helical" evidence="2">
    <location>
        <begin position="156"/>
        <end position="176"/>
    </location>
</feature>
<feature type="region of interest" description="Disordered" evidence="1">
    <location>
        <begin position="1"/>
        <end position="129"/>
    </location>
</feature>
<feature type="compositionally biased region" description="Low complexity" evidence="1">
    <location>
        <begin position="95"/>
        <end position="113"/>
    </location>
</feature>
<dbReference type="EMBL" id="JBBJCI010000084">
    <property type="protein sequence ID" value="KAK7248923.1"/>
    <property type="molecule type" value="Genomic_DNA"/>
</dbReference>
<dbReference type="Proteomes" id="UP001363151">
    <property type="component" value="Unassembled WGS sequence"/>
</dbReference>
<organism evidence="3 4">
    <name type="scientific">Aureococcus anophagefferens</name>
    <name type="common">Harmful bloom alga</name>
    <dbReference type="NCBI Taxonomy" id="44056"/>
    <lineage>
        <taxon>Eukaryota</taxon>
        <taxon>Sar</taxon>
        <taxon>Stramenopiles</taxon>
        <taxon>Ochrophyta</taxon>
        <taxon>Pelagophyceae</taxon>
        <taxon>Pelagomonadales</taxon>
        <taxon>Pelagomonadaceae</taxon>
        <taxon>Aureococcus</taxon>
    </lineage>
</organism>
<proteinExistence type="predicted"/>
<keyword evidence="2" id="KW-1133">Transmembrane helix</keyword>
<protein>
    <submittedName>
        <fullName evidence="3">Uncharacterized protein</fullName>
    </submittedName>
</protein>
<evidence type="ECO:0000256" key="1">
    <source>
        <dbReference type="SAM" id="MobiDB-lite"/>
    </source>
</evidence>
<keyword evidence="4" id="KW-1185">Reference proteome</keyword>
<gene>
    <name evidence="3" type="ORF">SO694_0004304</name>
</gene>